<evidence type="ECO:0000313" key="8">
    <source>
        <dbReference type="Proteomes" id="UP001054837"/>
    </source>
</evidence>
<comment type="caution">
    <text evidence="5">Lacks conserved residue(s) required for the propagation of feature annotation.</text>
</comment>
<organism evidence="7 8">
    <name type="scientific">Caerostris darwini</name>
    <dbReference type="NCBI Taxonomy" id="1538125"/>
    <lineage>
        <taxon>Eukaryota</taxon>
        <taxon>Metazoa</taxon>
        <taxon>Ecdysozoa</taxon>
        <taxon>Arthropoda</taxon>
        <taxon>Chelicerata</taxon>
        <taxon>Arachnida</taxon>
        <taxon>Araneae</taxon>
        <taxon>Araneomorphae</taxon>
        <taxon>Entelegynae</taxon>
        <taxon>Araneoidea</taxon>
        <taxon>Araneidae</taxon>
        <taxon>Caerostris</taxon>
    </lineage>
</organism>
<gene>
    <name evidence="7" type="primary">Svep1_22</name>
    <name evidence="7" type="ORF">CDAR_388401</name>
</gene>
<evidence type="ECO:0000256" key="5">
    <source>
        <dbReference type="PROSITE-ProRule" id="PRU00302"/>
    </source>
</evidence>
<sequence>PTINCSKFDEREFHIHYDKLQAVNSSASFSCKDKNKKVVGSNVLTCKPNGKWSGNPPRCQMTCPHLNASEGMYISYTDKLNEGSIAVFVCLPPKVRTGVSHKTCRKGEWVDPVPTCASTCPHLNVSEGMYISYTDNLKEGSIAVFVCLPPRVRTGVSHTTCRKGEWVDPVLTCAYETVHGRENASNSNISSAPLPDTQANLPTKDSTNCYCTYNSLDYNLMAFVGQERLKYRSRVSKNAKVQFYCVLLGFSRLNGSSEITCQNCQAWDTSTFPTCVNAVQGDTVLEFRGHWNLLPKNYVGVEKGQWLNVKCISNGIARHPLWLVQNSSLVSTESNY</sequence>
<dbReference type="SMART" id="SM00032">
    <property type="entry name" value="CCP"/>
    <property type="match status" value="4"/>
</dbReference>
<keyword evidence="1 5" id="KW-0768">Sushi</keyword>
<keyword evidence="8" id="KW-1185">Reference proteome</keyword>
<dbReference type="PANTHER" id="PTHR19325">
    <property type="entry name" value="COMPLEMENT COMPONENT-RELATED SUSHI DOMAIN-CONTAINING"/>
    <property type="match status" value="1"/>
</dbReference>
<accession>A0AAV4WM79</accession>
<evidence type="ECO:0000313" key="7">
    <source>
        <dbReference type="EMBL" id="GIY83787.1"/>
    </source>
</evidence>
<dbReference type="AlphaFoldDB" id="A0AAV4WM79"/>
<dbReference type="EMBL" id="BPLQ01014855">
    <property type="protein sequence ID" value="GIY83787.1"/>
    <property type="molecule type" value="Genomic_DNA"/>
</dbReference>
<feature type="domain" description="Sushi" evidence="6">
    <location>
        <begin position="3"/>
        <end position="61"/>
    </location>
</feature>
<name>A0AAV4WM79_9ARAC</name>
<dbReference type="Pfam" id="PF00084">
    <property type="entry name" value="Sushi"/>
    <property type="match status" value="1"/>
</dbReference>
<protein>
    <submittedName>
        <fullName evidence="7">Sushi, von Willebrand factor type A, EGF and pentraxin domain-containing protein 1</fullName>
    </submittedName>
</protein>
<keyword evidence="3" id="KW-1015">Disulfide bond</keyword>
<proteinExistence type="predicted"/>
<dbReference type="SUPFAM" id="SSF57535">
    <property type="entry name" value="Complement control module/SCR domain"/>
    <property type="match status" value="3"/>
</dbReference>
<dbReference type="CDD" id="cd00033">
    <property type="entry name" value="CCP"/>
    <property type="match status" value="3"/>
</dbReference>
<dbReference type="InterPro" id="IPR000436">
    <property type="entry name" value="Sushi_SCR_CCP_dom"/>
</dbReference>
<evidence type="ECO:0000256" key="4">
    <source>
        <dbReference type="ARBA" id="ARBA00023180"/>
    </source>
</evidence>
<comment type="caution">
    <text evidence="7">The sequence shown here is derived from an EMBL/GenBank/DDBJ whole genome shotgun (WGS) entry which is preliminary data.</text>
</comment>
<reference evidence="7 8" key="1">
    <citation type="submission" date="2021-06" db="EMBL/GenBank/DDBJ databases">
        <title>Caerostris darwini draft genome.</title>
        <authorList>
            <person name="Kono N."/>
            <person name="Arakawa K."/>
        </authorList>
    </citation>
    <scope>NUCLEOTIDE SEQUENCE [LARGE SCALE GENOMIC DNA]</scope>
</reference>
<dbReference type="PANTHER" id="PTHR19325:SF575">
    <property type="entry name" value="LOCOMOTION-RELATED PROTEIN HIKARU GENKI"/>
    <property type="match status" value="1"/>
</dbReference>
<evidence type="ECO:0000256" key="2">
    <source>
        <dbReference type="ARBA" id="ARBA00022737"/>
    </source>
</evidence>
<evidence type="ECO:0000256" key="1">
    <source>
        <dbReference type="ARBA" id="ARBA00022659"/>
    </source>
</evidence>
<evidence type="ECO:0000256" key="3">
    <source>
        <dbReference type="ARBA" id="ARBA00023157"/>
    </source>
</evidence>
<dbReference type="InterPro" id="IPR050350">
    <property type="entry name" value="Compl-Cell_Adhes-Reg"/>
</dbReference>
<evidence type="ECO:0000259" key="6">
    <source>
        <dbReference type="PROSITE" id="PS50923"/>
    </source>
</evidence>
<dbReference type="Gene3D" id="2.10.70.10">
    <property type="entry name" value="Complement Module, domain 1"/>
    <property type="match status" value="3"/>
</dbReference>
<dbReference type="Proteomes" id="UP001054837">
    <property type="component" value="Unassembled WGS sequence"/>
</dbReference>
<keyword evidence="4" id="KW-0325">Glycoprotein</keyword>
<feature type="non-terminal residue" evidence="7">
    <location>
        <position position="1"/>
    </location>
</feature>
<dbReference type="PROSITE" id="PS50923">
    <property type="entry name" value="SUSHI"/>
    <property type="match status" value="1"/>
</dbReference>
<keyword evidence="2" id="KW-0677">Repeat</keyword>
<dbReference type="InterPro" id="IPR035976">
    <property type="entry name" value="Sushi/SCR/CCP_sf"/>
</dbReference>